<sequence length="553" mass="61252">MPFLAEIAITVPNQDLLSWMFDNPSYDVDKPVISYSPKNEIYIDAAIPSRSISHREALLLTRQQAAGLREAGLQDGDCVCLHSFNDIYYSMAFLGIIAAGGIFAGTNPAYTTYELTHAIRTAAIRFFIVDPALLPNVLAACTETGLPHSHIIVFDPPHPSAHPAPVPISSNLPTWSSLLNHGEADWHRFDAKILSESIPVARLFSSGTTGLPKALDLTHANFVAQHTLVMEYRPRPYEVRRLICNPMFHVSQVPRAHTSPIRGGIVTVVMRRFEMQAWLANLARFEISEVNLVPQMVVMILASGQAERSSFRTIRNSWSGAAPLDPSLQKKFKKLLPEGAPLNQVWGMSETSCIATMLYYPEEDATGSVGKFIPNLDAKIVDDDGRDISGVNVRGEVCVRGPTIVRGYYKRANEGDWDEEGYFHTGDIGYVDERGMWWVVDRKKELIKVRGFQVAPAELEAVLLHHPSIVDAAVIGVQPDPTASELPRAYVVPRPGAAVTVEDVRKFSQERLARYKNLDGGVVFVQEIPKNASGKILKNLLRDRAKRELGAKI</sequence>
<protein>
    <submittedName>
        <fullName evidence="4">4-coumarate-CoA ligase-like protein</fullName>
    </submittedName>
</protein>
<evidence type="ECO:0000256" key="1">
    <source>
        <dbReference type="ARBA" id="ARBA00006432"/>
    </source>
</evidence>
<evidence type="ECO:0000313" key="4">
    <source>
        <dbReference type="EMBL" id="KAF2404608.1"/>
    </source>
</evidence>
<evidence type="ECO:0000259" key="3">
    <source>
        <dbReference type="Pfam" id="PF13193"/>
    </source>
</evidence>
<dbReference type="OrthoDB" id="6509636at2759"/>
<dbReference type="Pfam" id="PF00501">
    <property type="entry name" value="AMP-binding"/>
    <property type="match status" value="1"/>
</dbReference>
<dbReference type="AlphaFoldDB" id="A0A6G1I8I1"/>
<dbReference type="Proteomes" id="UP000799640">
    <property type="component" value="Unassembled WGS sequence"/>
</dbReference>
<dbReference type="Pfam" id="PF13193">
    <property type="entry name" value="AMP-binding_C"/>
    <property type="match status" value="1"/>
</dbReference>
<dbReference type="SUPFAM" id="SSF56801">
    <property type="entry name" value="Acetyl-CoA synthetase-like"/>
    <property type="match status" value="1"/>
</dbReference>
<feature type="domain" description="AMP-dependent synthetase/ligase" evidence="2">
    <location>
        <begin position="48"/>
        <end position="409"/>
    </location>
</feature>
<accession>A0A6G1I8I1</accession>
<dbReference type="GO" id="GO:0016405">
    <property type="term" value="F:CoA-ligase activity"/>
    <property type="evidence" value="ECO:0007669"/>
    <property type="project" value="TreeGrafter"/>
</dbReference>
<organism evidence="4 5">
    <name type="scientific">Trichodelitschia bisporula</name>
    <dbReference type="NCBI Taxonomy" id="703511"/>
    <lineage>
        <taxon>Eukaryota</taxon>
        <taxon>Fungi</taxon>
        <taxon>Dikarya</taxon>
        <taxon>Ascomycota</taxon>
        <taxon>Pezizomycotina</taxon>
        <taxon>Dothideomycetes</taxon>
        <taxon>Dothideomycetes incertae sedis</taxon>
        <taxon>Phaeotrichales</taxon>
        <taxon>Phaeotrichaceae</taxon>
        <taxon>Trichodelitschia</taxon>
    </lineage>
</organism>
<reference evidence="4" key="1">
    <citation type="journal article" date="2020" name="Stud. Mycol.">
        <title>101 Dothideomycetes genomes: a test case for predicting lifestyles and emergence of pathogens.</title>
        <authorList>
            <person name="Haridas S."/>
            <person name="Albert R."/>
            <person name="Binder M."/>
            <person name="Bloem J."/>
            <person name="Labutti K."/>
            <person name="Salamov A."/>
            <person name="Andreopoulos B."/>
            <person name="Baker S."/>
            <person name="Barry K."/>
            <person name="Bills G."/>
            <person name="Bluhm B."/>
            <person name="Cannon C."/>
            <person name="Castanera R."/>
            <person name="Culley D."/>
            <person name="Daum C."/>
            <person name="Ezra D."/>
            <person name="Gonzalez J."/>
            <person name="Henrissat B."/>
            <person name="Kuo A."/>
            <person name="Liang C."/>
            <person name="Lipzen A."/>
            <person name="Lutzoni F."/>
            <person name="Magnuson J."/>
            <person name="Mondo S."/>
            <person name="Nolan M."/>
            <person name="Ohm R."/>
            <person name="Pangilinan J."/>
            <person name="Park H.-J."/>
            <person name="Ramirez L."/>
            <person name="Alfaro M."/>
            <person name="Sun H."/>
            <person name="Tritt A."/>
            <person name="Yoshinaga Y."/>
            <person name="Zwiers L.-H."/>
            <person name="Turgeon B."/>
            <person name="Goodwin S."/>
            <person name="Spatafora J."/>
            <person name="Crous P."/>
            <person name="Grigoriev I."/>
        </authorList>
    </citation>
    <scope>NUCLEOTIDE SEQUENCE</scope>
    <source>
        <strain evidence="4">CBS 262.69</strain>
    </source>
</reference>
<dbReference type="PANTHER" id="PTHR24096:SF265">
    <property type="entry name" value="ENZYME, PUTATIVE (AFU_ORTHOLOGUE AFUA_5G14270)-RELATED"/>
    <property type="match status" value="1"/>
</dbReference>
<keyword evidence="5" id="KW-1185">Reference proteome</keyword>
<feature type="domain" description="AMP-binding enzyme C-terminal" evidence="3">
    <location>
        <begin position="458"/>
        <end position="535"/>
    </location>
</feature>
<dbReference type="EMBL" id="ML996688">
    <property type="protein sequence ID" value="KAF2404608.1"/>
    <property type="molecule type" value="Genomic_DNA"/>
</dbReference>
<dbReference type="FunFam" id="3.30.300.30:FF:000007">
    <property type="entry name" value="4-coumarate--CoA ligase 2"/>
    <property type="match status" value="1"/>
</dbReference>
<name>A0A6G1I8I1_9PEZI</name>
<dbReference type="InterPro" id="IPR045851">
    <property type="entry name" value="AMP-bd_C_sf"/>
</dbReference>
<dbReference type="InterPro" id="IPR000873">
    <property type="entry name" value="AMP-dep_synth/lig_dom"/>
</dbReference>
<gene>
    <name evidence="4" type="ORF">EJ06DRAFT_487497</name>
</gene>
<evidence type="ECO:0000259" key="2">
    <source>
        <dbReference type="Pfam" id="PF00501"/>
    </source>
</evidence>
<keyword evidence="4" id="KW-0436">Ligase</keyword>
<feature type="non-terminal residue" evidence="4">
    <location>
        <position position="553"/>
    </location>
</feature>
<dbReference type="Gene3D" id="3.30.300.30">
    <property type="match status" value="1"/>
</dbReference>
<proteinExistence type="inferred from homology"/>
<dbReference type="PANTHER" id="PTHR24096">
    <property type="entry name" value="LONG-CHAIN-FATTY-ACID--COA LIGASE"/>
    <property type="match status" value="1"/>
</dbReference>
<evidence type="ECO:0000313" key="5">
    <source>
        <dbReference type="Proteomes" id="UP000799640"/>
    </source>
</evidence>
<dbReference type="CDD" id="cd05911">
    <property type="entry name" value="Firefly_Luc_like"/>
    <property type="match status" value="1"/>
</dbReference>
<comment type="similarity">
    <text evidence="1">Belongs to the ATP-dependent AMP-binding enzyme family.</text>
</comment>
<dbReference type="GO" id="GO:0019748">
    <property type="term" value="P:secondary metabolic process"/>
    <property type="evidence" value="ECO:0007669"/>
    <property type="project" value="TreeGrafter"/>
</dbReference>
<dbReference type="Gene3D" id="3.40.50.12780">
    <property type="entry name" value="N-terminal domain of ligase-like"/>
    <property type="match status" value="1"/>
</dbReference>
<dbReference type="InterPro" id="IPR025110">
    <property type="entry name" value="AMP-bd_C"/>
</dbReference>
<dbReference type="InterPro" id="IPR042099">
    <property type="entry name" value="ANL_N_sf"/>
</dbReference>